<dbReference type="Proteomes" id="UP001607302">
    <property type="component" value="Unassembled WGS sequence"/>
</dbReference>
<reference evidence="1 2" key="1">
    <citation type="journal article" date="2024" name="Ann. Entomol. Soc. Am.">
        <title>Genomic analyses of the southern and eastern yellowjacket wasps (Hymenoptera: Vespidae) reveal evolutionary signatures of social life.</title>
        <authorList>
            <person name="Catto M.A."/>
            <person name="Caine P.B."/>
            <person name="Orr S.E."/>
            <person name="Hunt B.G."/>
            <person name="Goodisman M.A.D."/>
        </authorList>
    </citation>
    <scope>NUCLEOTIDE SEQUENCE [LARGE SCALE GENOMIC DNA]</scope>
    <source>
        <strain evidence="1">233</strain>
        <tissue evidence="1">Head and thorax</tissue>
    </source>
</reference>
<protein>
    <submittedName>
        <fullName evidence="1">PiggyBac transposable element-derived protein 4-like</fullName>
    </submittedName>
</protein>
<keyword evidence="2" id="KW-1185">Reference proteome</keyword>
<evidence type="ECO:0000313" key="1">
    <source>
        <dbReference type="EMBL" id="KAL2714353.1"/>
    </source>
</evidence>
<evidence type="ECO:0000313" key="2">
    <source>
        <dbReference type="Proteomes" id="UP001607302"/>
    </source>
</evidence>
<organism evidence="1 2">
    <name type="scientific">Vespula squamosa</name>
    <name type="common">Southern yellow jacket</name>
    <name type="synonym">Wasp</name>
    <dbReference type="NCBI Taxonomy" id="30214"/>
    <lineage>
        <taxon>Eukaryota</taxon>
        <taxon>Metazoa</taxon>
        <taxon>Ecdysozoa</taxon>
        <taxon>Arthropoda</taxon>
        <taxon>Hexapoda</taxon>
        <taxon>Insecta</taxon>
        <taxon>Pterygota</taxon>
        <taxon>Neoptera</taxon>
        <taxon>Endopterygota</taxon>
        <taxon>Hymenoptera</taxon>
        <taxon>Apocrita</taxon>
        <taxon>Aculeata</taxon>
        <taxon>Vespoidea</taxon>
        <taxon>Vespidae</taxon>
        <taxon>Vespinae</taxon>
        <taxon>Vespula</taxon>
    </lineage>
</organism>
<dbReference type="EMBL" id="JAUDFV010000156">
    <property type="protein sequence ID" value="KAL2714353.1"/>
    <property type="molecule type" value="Genomic_DNA"/>
</dbReference>
<comment type="caution">
    <text evidence="1">The sequence shown here is derived from an EMBL/GenBank/DDBJ whole genome shotgun (WGS) entry which is preliminary data.</text>
</comment>
<dbReference type="AlphaFoldDB" id="A0ABD2A185"/>
<proteinExistence type="predicted"/>
<name>A0ABD2A185_VESSQ</name>
<gene>
    <name evidence="1" type="ORF">V1478_015538</name>
</gene>
<sequence length="118" mass="14379">MYKSKPNKKVFLLSSIHNLIEIEKSDKRIPETISFYNSTKFGIDMMNRMARKYSVKSKSYRWSHQLTIEFGTAYQESRRKRKYIKTINKYNIQIHTYEKLVKDNTVHHPWFYNGLRHQ</sequence>
<accession>A0ABD2A185</accession>